<keyword evidence="6" id="KW-0442">Lipid degradation</keyword>
<protein>
    <recommendedName>
        <fullName evidence="4">enoyl-CoA hydratase</fullName>
        <ecNumber evidence="4">4.2.1.17</ecNumber>
    </recommendedName>
</protein>
<evidence type="ECO:0000256" key="10">
    <source>
        <dbReference type="ARBA" id="ARBA00023239"/>
    </source>
</evidence>
<dbReference type="Pfam" id="PF00725">
    <property type="entry name" value="3HCDH"/>
    <property type="match status" value="1"/>
</dbReference>
<accession>A0A518JXC2</accession>
<dbReference type="FunFam" id="3.40.50.720:FF:000009">
    <property type="entry name" value="Fatty oxidation complex, alpha subunit"/>
    <property type="match status" value="1"/>
</dbReference>
<dbReference type="PANTHER" id="PTHR43612:SF3">
    <property type="entry name" value="TRIFUNCTIONAL ENZYME SUBUNIT ALPHA, MITOCHONDRIAL"/>
    <property type="match status" value="1"/>
</dbReference>
<keyword evidence="16" id="KW-1185">Reference proteome</keyword>
<dbReference type="InterPro" id="IPR050136">
    <property type="entry name" value="FA_oxidation_alpha_subunit"/>
</dbReference>
<evidence type="ECO:0000256" key="8">
    <source>
        <dbReference type="ARBA" id="ARBA00023027"/>
    </source>
</evidence>
<sequence>MNGNDYKHFRVYRDDRDVVTVWIQHASRSVNVFDDEVIAELWQIVSDLEDDRLAKLVVIRSAHESGFMAGADVTKIAQLTAVEVDEALATGQALFTRISNLEIPTLAVIAGPCLGGGLELALACRYRIAQDSSTTRLGLPEIQLGVIPGWGGTQRLPQRVGLSQALPMILQGKKLNANKAFEIGLVDRVANEANWKSAVDQFVHDLLKRPRLPNHQVPSRIGSWFFDHTAIGRRIVLHMARNHTARQSAHYPAIPAAIRAVEAGTKRKKDGFAAERFEFSRLIETPACRNMLELFFRRERARTVSTWQASPQSDAAHDSDADHTTIHKIGIVGAGVMGAGIAQLAALKKFHVVIKEISEELASAGMKRIEDQLTQSARSGRLPEADAQAAMGRISATCDWAPLESVDLVIEAVVERDDVKAKVFRELSRVVNPHGVLTSNTSSLSIAHMADASDRPQQVGGLHFFNPVHRMELVEVVRASTTSETVVDELVQFVRALGKTPIVTTDTPGFLVNRVLFPYIGEAIQMICDGVETEVIDREARRFGMPMGPLELLDQVGLDVAYHVSGSLDSVLRDNERVVKLLGEMVTRGWIGRKSGLGFYRYDGKHRGPATPMKPLLSGVSAPLVPHLDMASDGLTDSQRRLIYPLINESIQCLQQRVVAEAWMVDLGMVLGTGFAPFRGGPLSFGEHIGWKHVARNMKALEVMYGIRFEPATRLEELARTGGTLFVANEDRSGFGTQRLTRH</sequence>
<keyword evidence="11" id="KW-0511">Multifunctional enzyme</keyword>
<dbReference type="EMBL" id="CP036348">
    <property type="protein sequence ID" value="QDV70194.1"/>
    <property type="molecule type" value="Genomic_DNA"/>
</dbReference>
<dbReference type="Gene3D" id="1.10.1040.50">
    <property type="match status" value="1"/>
</dbReference>
<evidence type="ECO:0000256" key="12">
    <source>
        <dbReference type="ARBA" id="ARBA00049556"/>
    </source>
</evidence>
<dbReference type="SUPFAM" id="SSF51735">
    <property type="entry name" value="NAD(P)-binding Rossmann-fold domains"/>
    <property type="match status" value="1"/>
</dbReference>
<dbReference type="Proteomes" id="UP000315082">
    <property type="component" value="Chromosome"/>
</dbReference>
<dbReference type="InterPro" id="IPR001753">
    <property type="entry name" value="Enoyl-CoA_hydra/iso"/>
</dbReference>
<dbReference type="GO" id="GO:0006635">
    <property type="term" value="P:fatty acid beta-oxidation"/>
    <property type="evidence" value="ECO:0007669"/>
    <property type="project" value="UniProtKB-UniPathway"/>
</dbReference>
<dbReference type="PROSITE" id="PS00067">
    <property type="entry name" value="3HCDH"/>
    <property type="match status" value="1"/>
</dbReference>
<keyword evidence="10" id="KW-0456">Lyase</keyword>
<dbReference type="UniPathway" id="UPA00659"/>
<dbReference type="InterPro" id="IPR006108">
    <property type="entry name" value="3HC_DH_C"/>
</dbReference>
<keyword evidence="8" id="KW-0520">NAD</keyword>
<keyword evidence="9" id="KW-0443">Lipid metabolism</keyword>
<reference evidence="15 16" key="1">
    <citation type="submission" date="2019-02" db="EMBL/GenBank/DDBJ databases">
        <title>Deep-cultivation of Planctomycetes and their phenomic and genomic characterization uncovers novel biology.</title>
        <authorList>
            <person name="Wiegand S."/>
            <person name="Jogler M."/>
            <person name="Boedeker C."/>
            <person name="Pinto D."/>
            <person name="Vollmers J."/>
            <person name="Rivas-Marin E."/>
            <person name="Kohn T."/>
            <person name="Peeters S.H."/>
            <person name="Heuer A."/>
            <person name="Rast P."/>
            <person name="Oberbeckmann S."/>
            <person name="Bunk B."/>
            <person name="Jeske O."/>
            <person name="Meyerdierks A."/>
            <person name="Storesund J.E."/>
            <person name="Kallscheuer N."/>
            <person name="Luecker S."/>
            <person name="Lage O.M."/>
            <person name="Pohl T."/>
            <person name="Merkel B.J."/>
            <person name="Hornburger P."/>
            <person name="Mueller R.-W."/>
            <person name="Bruemmer F."/>
            <person name="Labrenz M."/>
            <person name="Spormann A.M."/>
            <person name="Op den Camp H."/>
            <person name="Overmann J."/>
            <person name="Amann R."/>
            <person name="Jetten M.S.M."/>
            <person name="Mascher T."/>
            <person name="Medema M.H."/>
            <person name="Devos D.P."/>
            <person name="Kaster A.-K."/>
            <person name="Ovreas L."/>
            <person name="Rohde M."/>
            <person name="Galperin M.Y."/>
            <person name="Jogler C."/>
        </authorList>
    </citation>
    <scope>NUCLEOTIDE SEQUENCE [LARGE SCALE GENOMIC DNA]</scope>
    <source>
        <strain evidence="15 16">Poly24</strain>
    </source>
</reference>
<evidence type="ECO:0000259" key="14">
    <source>
        <dbReference type="Pfam" id="PF02737"/>
    </source>
</evidence>
<dbReference type="AlphaFoldDB" id="A0A518JXC2"/>
<evidence type="ECO:0000256" key="2">
    <source>
        <dbReference type="ARBA" id="ARBA00007005"/>
    </source>
</evidence>
<dbReference type="InterPro" id="IPR036291">
    <property type="entry name" value="NAD(P)-bd_dom_sf"/>
</dbReference>
<evidence type="ECO:0000313" key="15">
    <source>
        <dbReference type="EMBL" id="QDV70194.1"/>
    </source>
</evidence>
<comment type="catalytic activity">
    <reaction evidence="12">
        <text>a (3S)-3-hydroxyacyl-CoA + NAD(+) = a 3-oxoacyl-CoA + NADH + H(+)</text>
        <dbReference type="Rhea" id="RHEA:22432"/>
        <dbReference type="ChEBI" id="CHEBI:15378"/>
        <dbReference type="ChEBI" id="CHEBI:57318"/>
        <dbReference type="ChEBI" id="CHEBI:57540"/>
        <dbReference type="ChEBI" id="CHEBI:57945"/>
        <dbReference type="ChEBI" id="CHEBI:90726"/>
        <dbReference type="EC" id="1.1.1.35"/>
    </reaction>
</comment>
<dbReference type="GO" id="GO:0004300">
    <property type="term" value="F:enoyl-CoA hydratase activity"/>
    <property type="evidence" value="ECO:0007669"/>
    <property type="project" value="UniProtKB-EC"/>
</dbReference>
<evidence type="ECO:0000256" key="3">
    <source>
        <dbReference type="ARBA" id="ARBA00008750"/>
    </source>
</evidence>
<feature type="domain" description="3-hydroxyacyl-CoA dehydrogenase C-terminal" evidence="13">
    <location>
        <begin position="509"/>
        <end position="602"/>
    </location>
</feature>
<dbReference type="InterPro" id="IPR006176">
    <property type="entry name" value="3-OHacyl-CoA_DH_NAD-bd"/>
</dbReference>
<organism evidence="15 16">
    <name type="scientific">Rosistilla carotiformis</name>
    <dbReference type="NCBI Taxonomy" id="2528017"/>
    <lineage>
        <taxon>Bacteria</taxon>
        <taxon>Pseudomonadati</taxon>
        <taxon>Planctomycetota</taxon>
        <taxon>Planctomycetia</taxon>
        <taxon>Pirellulales</taxon>
        <taxon>Pirellulaceae</taxon>
        <taxon>Rosistilla</taxon>
    </lineage>
</organism>
<evidence type="ECO:0000256" key="4">
    <source>
        <dbReference type="ARBA" id="ARBA00012076"/>
    </source>
</evidence>
<dbReference type="Pfam" id="PF02737">
    <property type="entry name" value="3HCDH_N"/>
    <property type="match status" value="1"/>
</dbReference>
<dbReference type="CDD" id="cd06558">
    <property type="entry name" value="crotonase-like"/>
    <property type="match status" value="1"/>
</dbReference>
<dbReference type="PANTHER" id="PTHR43612">
    <property type="entry name" value="TRIFUNCTIONAL ENZYME SUBUNIT ALPHA"/>
    <property type="match status" value="1"/>
</dbReference>
<evidence type="ECO:0000259" key="13">
    <source>
        <dbReference type="Pfam" id="PF00725"/>
    </source>
</evidence>
<comment type="pathway">
    <text evidence="1">Lipid metabolism; fatty acid beta-oxidation.</text>
</comment>
<evidence type="ECO:0000256" key="5">
    <source>
        <dbReference type="ARBA" id="ARBA00022832"/>
    </source>
</evidence>
<keyword evidence="7" id="KW-0560">Oxidoreductase</keyword>
<dbReference type="GO" id="GO:0070403">
    <property type="term" value="F:NAD+ binding"/>
    <property type="evidence" value="ECO:0007669"/>
    <property type="project" value="InterPro"/>
</dbReference>
<dbReference type="KEGG" id="rcf:Poly24_39130"/>
<dbReference type="EC" id="4.2.1.17" evidence="4"/>
<gene>
    <name evidence="15" type="primary">fadJ</name>
    <name evidence="15" type="ORF">Poly24_39130</name>
</gene>
<comment type="similarity">
    <text evidence="3">In the N-terminal section; belongs to the enoyl-CoA hydratase/isomerase family.</text>
</comment>
<evidence type="ECO:0000256" key="9">
    <source>
        <dbReference type="ARBA" id="ARBA00023098"/>
    </source>
</evidence>
<evidence type="ECO:0000256" key="7">
    <source>
        <dbReference type="ARBA" id="ARBA00023002"/>
    </source>
</evidence>
<name>A0A518JXC2_9BACT</name>
<evidence type="ECO:0000256" key="1">
    <source>
        <dbReference type="ARBA" id="ARBA00005005"/>
    </source>
</evidence>
<dbReference type="GO" id="GO:0016509">
    <property type="term" value="F:long-chain (3S)-3-hydroxyacyl-CoA dehydrogenase (NAD+) activity"/>
    <property type="evidence" value="ECO:0007669"/>
    <property type="project" value="TreeGrafter"/>
</dbReference>
<dbReference type="InterPro" id="IPR008927">
    <property type="entry name" value="6-PGluconate_DH-like_C_sf"/>
</dbReference>
<feature type="domain" description="3-hydroxyacyl-CoA dehydrogenase NAD binding" evidence="14">
    <location>
        <begin position="328"/>
        <end position="506"/>
    </location>
</feature>
<evidence type="ECO:0000313" key="16">
    <source>
        <dbReference type="Proteomes" id="UP000315082"/>
    </source>
</evidence>
<dbReference type="Gene3D" id="3.90.226.10">
    <property type="entry name" value="2-enoyl-CoA Hydratase, Chain A, domain 1"/>
    <property type="match status" value="1"/>
</dbReference>
<keyword evidence="5" id="KW-0276">Fatty acid metabolism</keyword>
<dbReference type="InterPro" id="IPR006180">
    <property type="entry name" value="3-OHacyl-CoA_DH_CS"/>
</dbReference>
<evidence type="ECO:0000256" key="6">
    <source>
        <dbReference type="ARBA" id="ARBA00022963"/>
    </source>
</evidence>
<dbReference type="Pfam" id="PF00378">
    <property type="entry name" value="ECH_1"/>
    <property type="match status" value="1"/>
</dbReference>
<dbReference type="SUPFAM" id="SSF48179">
    <property type="entry name" value="6-phosphogluconate dehydrogenase C-terminal domain-like"/>
    <property type="match status" value="2"/>
</dbReference>
<proteinExistence type="inferred from homology"/>
<dbReference type="SUPFAM" id="SSF52096">
    <property type="entry name" value="ClpP/crotonase"/>
    <property type="match status" value="1"/>
</dbReference>
<evidence type="ECO:0000256" key="11">
    <source>
        <dbReference type="ARBA" id="ARBA00023268"/>
    </source>
</evidence>
<dbReference type="Gene3D" id="3.40.50.720">
    <property type="entry name" value="NAD(P)-binding Rossmann-like Domain"/>
    <property type="match status" value="1"/>
</dbReference>
<comment type="similarity">
    <text evidence="2">In the central section; belongs to the 3-hydroxyacyl-CoA dehydrogenase family.</text>
</comment>
<dbReference type="InterPro" id="IPR029045">
    <property type="entry name" value="ClpP/crotonase-like_dom_sf"/>
</dbReference>